<keyword evidence="2" id="KW-1185">Reference proteome</keyword>
<gene>
    <name evidence="1" type="ORF">WKW79_30620</name>
</gene>
<sequence>MPALALPDAWLVAGCLFQTVWNLRAGRAPTDGIRDYDLFYFDGSDLSEAAEQAVGMRVQALFEDRGIVVEAKNQARVHTWYADWFGHDYPVLASARDGIDRFLVAGTCVALQPGLDGPTLYAPHGLDAIYDGMLAPNALCNHRALYLRKAADYAARWPGLRLT</sequence>
<dbReference type="EMBL" id="JBBKZS010000022">
    <property type="protein sequence ID" value="MEJ8858959.1"/>
    <property type="molecule type" value="Genomic_DNA"/>
</dbReference>
<dbReference type="RefSeq" id="WP_340339084.1">
    <property type="nucleotide sequence ID" value="NZ_JBBKZS010000022.1"/>
</dbReference>
<dbReference type="Proteomes" id="UP001367030">
    <property type="component" value="Unassembled WGS sequence"/>
</dbReference>
<evidence type="ECO:0000313" key="2">
    <source>
        <dbReference type="Proteomes" id="UP001367030"/>
    </source>
</evidence>
<organism evidence="1 2">
    <name type="scientific">Variovorax robiniae</name>
    <dbReference type="NCBI Taxonomy" id="1836199"/>
    <lineage>
        <taxon>Bacteria</taxon>
        <taxon>Pseudomonadati</taxon>
        <taxon>Pseudomonadota</taxon>
        <taxon>Betaproteobacteria</taxon>
        <taxon>Burkholderiales</taxon>
        <taxon>Comamonadaceae</taxon>
        <taxon>Variovorax</taxon>
    </lineage>
</organism>
<dbReference type="InterPro" id="IPR009267">
    <property type="entry name" value="NTP_transf_6"/>
</dbReference>
<reference evidence="1 2" key="1">
    <citation type="submission" date="2024-03" db="EMBL/GenBank/DDBJ databases">
        <title>Novel species of the genus Variovorax.</title>
        <authorList>
            <person name="Liu Q."/>
            <person name="Xin Y.-H."/>
        </authorList>
    </citation>
    <scope>NUCLEOTIDE SEQUENCE [LARGE SCALE GENOMIC DNA]</scope>
    <source>
        <strain evidence="1 2">KACC 18901</strain>
    </source>
</reference>
<dbReference type="Pfam" id="PF06042">
    <property type="entry name" value="NTP_transf_6"/>
    <property type="match status" value="1"/>
</dbReference>
<comment type="caution">
    <text evidence="1">The sequence shown here is derived from an EMBL/GenBank/DDBJ whole genome shotgun (WGS) entry which is preliminary data.</text>
</comment>
<protein>
    <submittedName>
        <fullName evidence="1">Nucleotidyltransferase family protein</fullName>
    </submittedName>
</protein>
<dbReference type="PANTHER" id="PTHR39166">
    <property type="entry name" value="BLL1166 PROTEIN"/>
    <property type="match status" value="1"/>
</dbReference>
<accession>A0ABU8XGV2</accession>
<evidence type="ECO:0000313" key="1">
    <source>
        <dbReference type="EMBL" id="MEJ8858959.1"/>
    </source>
</evidence>
<name>A0ABU8XGV2_9BURK</name>
<proteinExistence type="predicted"/>
<dbReference type="PANTHER" id="PTHR39166:SF1">
    <property type="entry name" value="BLL1166 PROTEIN"/>
    <property type="match status" value="1"/>
</dbReference>